<dbReference type="EMBL" id="CAACVS010000531">
    <property type="protein sequence ID" value="VEU43294.1"/>
    <property type="molecule type" value="Genomic_DNA"/>
</dbReference>
<accession>A0A448ZMP7</accession>
<name>A0A448ZMP7_9STRA</name>
<reference evidence="3 4" key="1">
    <citation type="submission" date="2019-01" db="EMBL/GenBank/DDBJ databases">
        <authorList>
            <person name="Ferrante I. M."/>
        </authorList>
    </citation>
    <scope>NUCLEOTIDE SEQUENCE [LARGE SCALE GENOMIC DNA]</scope>
    <source>
        <strain evidence="3 4">B856</strain>
    </source>
</reference>
<dbReference type="OrthoDB" id="428658at2759"/>
<protein>
    <recommendedName>
        <fullName evidence="2">Pseudouridine synthase RsuA/RluA-like domain-containing protein</fullName>
    </recommendedName>
</protein>
<dbReference type="Pfam" id="PF00849">
    <property type="entry name" value="PseudoU_synth_2"/>
    <property type="match status" value="1"/>
</dbReference>
<dbReference type="Gene3D" id="3.30.2350.10">
    <property type="entry name" value="Pseudouridine synthase"/>
    <property type="match status" value="2"/>
</dbReference>
<feature type="region of interest" description="Disordered" evidence="1">
    <location>
        <begin position="286"/>
        <end position="308"/>
    </location>
</feature>
<evidence type="ECO:0000256" key="1">
    <source>
        <dbReference type="SAM" id="MobiDB-lite"/>
    </source>
</evidence>
<feature type="region of interest" description="Disordered" evidence="1">
    <location>
        <begin position="556"/>
        <end position="575"/>
    </location>
</feature>
<evidence type="ECO:0000313" key="3">
    <source>
        <dbReference type="EMBL" id="VEU43294.1"/>
    </source>
</evidence>
<dbReference type="SUPFAM" id="SSF55120">
    <property type="entry name" value="Pseudouridine synthase"/>
    <property type="match status" value="2"/>
</dbReference>
<dbReference type="GO" id="GO:0003723">
    <property type="term" value="F:RNA binding"/>
    <property type="evidence" value="ECO:0007669"/>
    <property type="project" value="InterPro"/>
</dbReference>
<feature type="compositionally biased region" description="Basic and acidic residues" evidence="1">
    <location>
        <begin position="507"/>
        <end position="523"/>
    </location>
</feature>
<dbReference type="GO" id="GO:0009982">
    <property type="term" value="F:pseudouridine synthase activity"/>
    <property type="evidence" value="ECO:0007669"/>
    <property type="project" value="InterPro"/>
</dbReference>
<feature type="region of interest" description="Disordered" evidence="1">
    <location>
        <begin position="17"/>
        <end position="51"/>
    </location>
</feature>
<dbReference type="GO" id="GO:0000455">
    <property type="term" value="P:enzyme-directed rRNA pseudouridine synthesis"/>
    <property type="evidence" value="ECO:0007669"/>
    <property type="project" value="TreeGrafter"/>
</dbReference>
<feature type="domain" description="Pseudouridine synthase RsuA/RluA-like" evidence="2">
    <location>
        <begin position="159"/>
        <end position="277"/>
    </location>
</feature>
<dbReference type="InterPro" id="IPR006145">
    <property type="entry name" value="PsdUridine_synth_RsuA/RluA"/>
</dbReference>
<dbReference type="AlphaFoldDB" id="A0A448ZMP7"/>
<organism evidence="3 4">
    <name type="scientific">Pseudo-nitzschia multistriata</name>
    <dbReference type="NCBI Taxonomy" id="183589"/>
    <lineage>
        <taxon>Eukaryota</taxon>
        <taxon>Sar</taxon>
        <taxon>Stramenopiles</taxon>
        <taxon>Ochrophyta</taxon>
        <taxon>Bacillariophyta</taxon>
        <taxon>Bacillariophyceae</taxon>
        <taxon>Bacillariophycidae</taxon>
        <taxon>Bacillariales</taxon>
        <taxon>Bacillariaceae</taxon>
        <taxon>Pseudo-nitzschia</taxon>
    </lineage>
</organism>
<proteinExistence type="predicted"/>
<sequence>MQGRLPLFEAIARTRVVRRSSSSSSKKRVSGTESHSGGRLQAFQTGRRQRPARFLQQRCYRTDLSIGIRTRGIASATLSNRNRVPPSAMRSGDSASNQNQHGEEDPTETDGASGKTSAQEAVLDDRPCWALAPGARHGLGDLLSLVDKEKSIAYDSPGYLVLNKPPDLRMDGPYPSSVFKLLTYWYPPPSLEGLAERASGPAGSGGDPLLDALAGLHRHSDVRDNALRPCHQLDYATSGVLLVAKTQEAAAHVGRLLEDRHEGVRKSYVAVVVGDMALAPATGDADAGAGADAQLTGSPAGGATGVPVWEGGGGLAELRTKMRQLEGAYRKERAAVGKEHRRSKGGTSGGGGNAKKRGNQSSTFPGFQPAHSIFLKWKSRLATRGGAETAAGDTKSPRKKRRKKGGHPQGGRTPFLAETDWEAVWEPLEEAVGGIIEEDRERLLSAVRAASWKDLRKDHPSLAEAVARATDVHNERFRSALLRAGEQQREENGGGGGEDLPTVFRLRAGDDNGNDDNHNHKNNDGGGGNDTFYVCCPLAQHPDRFHMVVPEAVAGEHPGRLPQSPSNGATGGLRFRPSLTRCTVLERGRVASSSGSVAITKVRLFPVTGRRHQLRVHMALAGFPILGDATYARPGAARGGGERRAGSGRGSLSSPFPRMCLHAESLELPSLLGEESGWRAEAPDPFVFGPDGCLRWSLA</sequence>
<evidence type="ECO:0000313" key="4">
    <source>
        <dbReference type="Proteomes" id="UP000291116"/>
    </source>
</evidence>
<dbReference type="InterPro" id="IPR020103">
    <property type="entry name" value="PsdUridine_synth_cat_dom_sf"/>
</dbReference>
<feature type="compositionally biased region" description="Basic residues" evidence="1">
    <location>
        <begin position="397"/>
        <end position="406"/>
    </location>
</feature>
<feature type="compositionally biased region" description="Gly residues" evidence="1">
    <location>
        <begin position="299"/>
        <end position="308"/>
    </location>
</feature>
<feature type="region of interest" description="Disordered" evidence="1">
    <location>
        <begin position="77"/>
        <end position="119"/>
    </location>
</feature>
<feature type="region of interest" description="Disordered" evidence="1">
    <location>
        <begin position="331"/>
        <end position="365"/>
    </location>
</feature>
<dbReference type="InterPro" id="IPR050188">
    <property type="entry name" value="RluA_PseudoU_synthase"/>
</dbReference>
<feature type="region of interest" description="Disordered" evidence="1">
    <location>
        <begin position="384"/>
        <end position="416"/>
    </location>
</feature>
<gene>
    <name evidence="3" type="ORF">PSNMU_V1.4_AUG-EV-PASAV3_0103460</name>
</gene>
<dbReference type="PANTHER" id="PTHR21600:SF70">
    <property type="entry name" value="PSEUDOURIDINE SYNTHASE RSUA_RLUA-LIKE DOMAIN-CONTAINING PROTEIN"/>
    <property type="match status" value="1"/>
</dbReference>
<dbReference type="Proteomes" id="UP000291116">
    <property type="component" value="Unassembled WGS sequence"/>
</dbReference>
<dbReference type="PANTHER" id="PTHR21600">
    <property type="entry name" value="MITOCHONDRIAL RNA PSEUDOURIDINE SYNTHASE"/>
    <property type="match status" value="1"/>
</dbReference>
<keyword evidence="4" id="KW-1185">Reference proteome</keyword>
<feature type="region of interest" description="Disordered" evidence="1">
    <location>
        <begin position="484"/>
        <end position="527"/>
    </location>
</feature>
<evidence type="ECO:0000259" key="2">
    <source>
        <dbReference type="Pfam" id="PF00849"/>
    </source>
</evidence>